<dbReference type="InterPro" id="IPR037264">
    <property type="entry name" value="TFIID_NTD2_sf"/>
</dbReference>
<accession>A0A1J4JBW5</accession>
<dbReference type="PROSITE" id="PS50294">
    <property type="entry name" value="WD_REPEATS_REGION"/>
    <property type="match status" value="2"/>
</dbReference>
<evidence type="ECO:0000259" key="6">
    <source>
        <dbReference type="Pfam" id="PF04494"/>
    </source>
</evidence>
<dbReference type="OrthoDB" id="10266330at2759"/>
<evidence type="ECO:0000256" key="1">
    <source>
        <dbReference type="ARBA" id="ARBA00004123"/>
    </source>
</evidence>
<proteinExistence type="predicted"/>
<feature type="repeat" description="WD" evidence="5">
    <location>
        <begin position="344"/>
        <end position="385"/>
    </location>
</feature>
<dbReference type="SMART" id="SM00320">
    <property type="entry name" value="WD40"/>
    <property type="match status" value="6"/>
</dbReference>
<gene>
    <name evidence="7" type="ORF">TRFO_09855</name>
</gene>
<dbReference type="PROSITE" id="PS00678">
    <property type="entry name" value="WD_REPEATS_1"/>
    <property type="match status" value="1"/>
</dbReference>
<name>A0A1J4JBW5_9EUKA</name>
<dbReference type="EMBL" id="MLAK01001160">
    <property type="protein sequence ID" value="OHS96690.1"/>
    <property type="molecule type" value="Genomic_DNA"/>
</dbReference>
<evidence type="ECO:0000256" key="3">
    <source>
        <dbReference type="ARBA" id="ARBA00022737"/>
    </source>
</evidence>
<protein>
    <recommendedName>
        <fullName evidence="6">TFIID subunit TAF5 NTD2 domain-containing protein</fullName>
    </recommendedName>
</protein>
<reference evidence="7" key="1">
    <citation type="submission" date="2016-10" db="EMBL/GenBank/DDBJ databases">
        <authorList>
            <person name="Benchimol M."/>
            <person name="Almeida L.G."/>
            <person name="Vasconcelos A.T."/>
            <person name="Perreira-Neves A."/>
            <person name="Rosa I.A."/>
            <person name="Tasca T."/>
            <person name="Bogo M.R."/>
            <person name="de Souza W."/>
        </authorList>
    </citation>
    <scope>NUCLEOTIDE SEQUENCE [LARGE SCALE GENOMIC DNA]</scope>
    <source>
        <strain evidence="7">K</strain>
    </source>
</reference>
<evidence type="ECO:0000256" key="2">
    <source>
        <dbReference type="ARBA" id="ARBA00022574"/>
    </source>
</evidence>
<dbReference type="CDD" id="cd00200">
    <property type="entry name" value="WD40"/>
    <property type="match status" value="1"/>
</dbReference>
<keyword evidence="2 5" id="KW-0853">WD repeat</keyword>
<comment type="caution">
    <text evidence="7">The sequence shown here is derived from an EMBL/GenBank/DDBJ whole genome shotgun (WGS) entry which is preliminary data.</text>
</comment>
<dbReference type="GeneID" id="94829806"/>
<dbReference type="Proteomes" id="UP000179807">
    <property type="component" value="Unassembled WGS sequence"/>
</dbReference>
<dbReference type="PANTHER" id="PTHR19879:SF1">
    <property type="entry name" value="CANNONBALL-RELATED"/>
    <property type="match status" value="1"/>
</dbReference>
<dbReference type="Pfam" id="PF00400">
    <property type="entry name" value="WD40"/>
    <property type="match status" value="4"/>
</dbReference>
<dbReference type="GO" id="GO:0006367">
    <property type="term" value="P:transcription initiation at RNA polymerase II promoter"/>
    <property type="evidence" value="ECO:0007669"/>
    <property type="project" value="TreeGrafter"/>
</dbReference>
<dbReference type="PANTHER" id="PTHR19879">
    <property type="entry name" value="TRANSCRIPTION INITIATION FACTOR TFIID"/>
    <property type="match status" value="1"/>
</dbReference>
<dbReference type="GO" id="GO:0016251">
    <property type="term" value="F:RNA polymerase II general transcription initiation factor activity"/>
    <property type="evidence" value="ECO:0007669"/>
    <property type="project" value="TreeGrafter"/>
</dbReference>
<dbReference type="SUPFAM" id="SSF160897">
    <property type="entry name" value="Taf5 N-terminal domain-like"/>
    <property type="match status" value="1"/>
</dbReference>
<evidence type="ECO:0000313" key="8">
    <source>
        <dbReference type="Proteomes" id="UP000179807"/>
    </source>
</evidence>
<sequence>MMEVQRTEIQMLPPFVEKFLEHFNVKYEPDPNKSQNIQLKPQNNLEKSIETLNQARTYSKIENAYKKFIDTAFTVPVMLQHDYQQFIFPFFVHLAFQLYQLDKAVDAEKFINKFRGIQPQQCQETIDRLILEKKNFKAPDFNIQMNQFALDDLMLNIEQWKAVLLSFIINTHINITVAPYSHDLLFIDMDQTATATKNPDFTNNNNNFGFNNNLNNMFNDGFNSGFNDGFSNIGFGENNNNNKEEIAVMDPISEIDYMPPQFSVLFHPEALEKQPSIKQTEKGVYLTQALPDVAHIIAYNHNNRISDLKVSPCARLLAMAQDSSVVISSLDSTTGVNNANSSTLINHAGKVLTVDYSKDSQYIVSGGMDCQIKVAHLEAFRPLAKYKNHIEPILNVAWDYRSAYFAGASQDRTVSMWSLRSPTLLRLFLGHTLPVTNVVFSRDNSSILTCSNDLTLRIWDVGSAKEKIKFHCGRSIPLSIDVHPNNTLVACGCENGTVMLWDSAAGKRLWAQNPFETRITDVKFTSDGSLLIGSAIDGSLCAFNLKNENGEVVMNTKAYASTIDSITITKQNLVCTTGRSLRGGILI</sequence>
<evidence type="ECO:0000313" key="7">
    <source>
        <dbReference type="EMBL" id="OHS96690.1"/>
    </source>
</evidence>
<dbReference type="Gene3D" id="1.25.40.500">
    <property type="entry name" value="TFIID subunit TAF5, NTD2 domain"/>
    <property type="match status" value="1"/>
</dbReference>
<dbReference type="GO" id="GO:0005669">
    <property type="term" value="C:transcription factor TFIID complex"/>
    <property type="evidence" value="ECO:0007669"/>
    <property type="project" value="TreeGrafter"/>
</dbReference>
<feature type="repeat" description="WD" evidence="5">
    <location>
        <begin position="386"/>
        <end position="427"/>
    </location>
</feature>
<organism evidence="7 8">
    <name type="scientific">Tritrichomonas foetus</name>
    <dbReference type="NCBI Taxonomy" id="1144522"/>
    <lineage>
        <taxon>Eukaryota</taxon>
        <taxon>Metamonada</taxon>
        <taxon>Parabasalia</taxon>
        <taxon>Tritrichomonadida</taxon>
        <taxon>Tritrichomonadidae</taxon>
        <taxon>Tritrichomonas</taxon>
    </lineage>
</organism>
<evidence type="ECO:0000256" key="4">
    <source>
        <dbReference type="ARBA" id="ARBA00023242"/>
    </source>
</evidence>
<feature type="repeat" description="WD" evidence="5">
    <location>
        <begin position="428"/>
        <end position="469"/>
    </location>
</feature>
<keyword evidence="4" id="KW-0539">Nucleus</keyword>
<dbReference type="Pfam" id="PF04494">
    <property type="entry name" value="TFIID_NTD2"/>
    <property type="match status" value="1"/>
</dbReference>
<dbReference type="InterPro" id="IPR001680">
    <property type="entry name" value="WD40_rpt"/>
</dbReference>
<keyword evidence="8" id="KW-1185">Reference proteome</keyword>
<dbReference type="RefSeq" id="XP_068349827.1">
    <property type="nucleotide sequence ID" value="XM_068495102.1"/>
</dbReference>
<keyword evidence="3" id="KW-0677">Repeat</keyword>
<dbReference type="InterPro" id="IPR015943">
    <property type="entry name" value="WD40/YVTN_repeat-like_dom_sf"/>
</dbReference>
<dbReference type="SUPFAM" id="SSF50978">
    <property type="entry name" value="WD40 repeat-like"/>
    <property type="match status" value="1"/>
</dbReference>
<dbReference type="InterPro" id="IPR019775">
    <property type="entry name" value="WD40_repeat_CS"/>
</dbReference>
<comment type="subcellular location">
    <subcellularLocation>
        <location evidence="1">Nucleus</location>
    </subcellularLocation>
</comment>
<dbReference type="Gene3D" id="2.130.10.10">
    <property type="entry name" value="YVTN repeat-like/Quinoprotein amine dehydrogenase"/>
    <property type="match status" value="2"/>
</dbReference>
<evidence type="ECO:0000256" key="5">
    <source>
        <dbReference type="PROSITE-ProRule" id="PRU00221"/>
    </source>
</evidence>
<dbReference type="InterPro" id="IPR036322">
    <property type="entry name" value="WD40_repeat_dom_sf"/>
</dbReference>
<feature type="domain" description="TFIID subunit TAF5 NTD2" evidence="6">
    <location>
        <begin position="59"/>
        <end position="173"/>
    </location>
</feature>
<dbReference type="VEuPathDB" id="TrichDB:TRFO_09855"/>
<dbReference type="PROSITE" id="PS50082">
    <property type="entry name" value="WD_REPEATS_2"/>
    <property type="match status" value="3"/>
</dbReference>
<dbReference type="AlphaFoldDB" id="A0A1J4JBW5"/>
<dbReference type="InterPro" id="IPR007582">
    <property type="entry name" value="TFIID_NTD2"/>
</dbReference>